<comment type="caution">
    <text evidence="4">The sequence shown here is derived from an EMBL/GenBank/DDBJ whole genome shotgun (WGS) entry which is preliminary data.</text>
</comment>
<evidence type="ECO:0008006" key="6">
    <source>
        <dbReference type="Google" id="ProtNLM"/>
    </source>
</evidence>
<dbReference type="EMBL" id="PGCP01000005">
    <property type="protein sequence ID" value="PJC94289.1"/>
    <property type="molecule type" value="Genomic_DNA"/>
</dbReference>
<reference evidence="4 5" key="1">
    <citation type="submission" date="2017-11" db="EMBL/GenBank/DDBJ databases">
        <title>Draft genome sequence of environmental isolate Aeromonas lusitania sp. nov. MDC 2473.</title>
        <authorList>
            <person name="Colston S.M."/>
            <person name="Navarro A."/>
            <person name="Martinez-Murcia A.J."/>
            <person name="Graf J."/>
        </authorList>
    </citation>
    <scope>NUCLEOTIDE SEQUENCE [LARGE SCALE GENOMIC DNA]</scope>
    <source>
        <strain evidence="4 5">MDC 2473</strain>
    </source>
</reference>
<evidence type="ECO:0000259" key="3">
    <source>
        <dbReference type="Pfam" id="PF17996"/>
    </source>
</evidence>
<gene>
    <name evidence="4" type="ORF">CUC44_06250</name>
</gene>
<keyword evidence="1" id="KW-0732">Signal</keyword>
<dbReference type="Gene3D" id="2.60.120.260">
    <property type="entry name" value="Galactose-binding domain-like"/>
    <property type="match status" value="1"/>
</dbReference>
<proteinExistence type="predicted"/>
<evidence type="ECO:0000313" key="4">
    <source>
        <dbReference type="EMBL" id="PJC94289.1"/>
    </source>
</evidence>
<evidence type="ECO:0000256" key="1">
    <source>
        <dbReference type="SAM" id="SignalP"/>
    </source>
</evidence>
<dbReference type="RefSeq" id="WP_100859107.1">
    <property type="nucleotide sequence ID" value="NZ_PGCP01000005.1"/>
</dbReference>
<organism evidence="4 5">
    <name type="scientific">Aeromonas lusitana</name>
    <dbReference type="NCBI Taxonomy" id="931529"/>
    <lineage>
        <taxon>Bacteria</taxon>
        <taxon>Pseudomonadati</taxon>
        <taxon>Pseudomonadota</taxon>
        <taxon>Gammaproteobacteria</taxon>
        <taxon>Aeromonadales</taxon>
        <taxon>Aeromonadaceae</taxon>
        <taxon>Aeromonas</taxon>
    </lineage>
</organism>
<dbReference type="Pfam" id="PF17996">
    <property type="entry name" value="CE2_N"/>
    <property type="match status" value="1"/>
</dbReference>
<dbReference type="SUPFAM" id="SSF52266">
    <property type="entry name" value="SGNH hydrolase"/>
    <property type="match status" value="1"/>
</dbReference>
<dbReference type="OrthoDB" id="9801375at2"/>
<dbReference type="InterPro" id="IPR036514">
    <property type="entry name" value="SGNH_hydro_sf"/>
</dbReference>
<protein>
    <recommendedName>
        <fullName evidence="6">Endoglucanase E</fullName>
    </recommendedName>
</protein>
<name>A0A2M8HCJ8_9GAMM</name>
<dbReference type="GO" id="GO:0052689">
    <property type="term" value="F:carboxylic ester hydrolase activity"/>
    <property type="evidence" value="ECO:0007669"/>
    <property type="project" value="InterPro"/>
</dbReference>
<dbReference type="InterPro" id="IPR037461">
    <property type="entry name" value="CtCE2-like_dom"/>
</dbReference>
<keyword evidence="5" id="KW-1185">Reference proteome</keyword>
<sequence>MKTVKGLLLLAAMGLAAEAQAARIEATDHRLNYEGRIVRDWVKQDVRLNWPATRLIFRFEGRELAIAMDGQQSQFDLLLDGQLQGVIKTGQGMHTYPLLQWQASRSVKVELVKRTETYDAMLTLDALITDGVVSAIWQQKPHLLFVGDSISAGMGSESNKRECSWEENLNSSNARLAFPAKTAALLGATHSQVSYSGLGLLRNWGGNQPHHALPHYLDKAGAVYQGGTDFESQHPALIVVEVGTNDFSSELQPQEPWPDQEAFQQAWIDGYVELLRDLRQRYDSPPIILMGQYLWPHDRLNQTLARLQQQLALLGEPPVLIEQMRSENSGCLWHPTAAEHDGIAASLAGLIRQQGLLPE</sequence>
<dbReference type="InterPro" id="IPR013830">
    <property type="entry name" value="SGNH_hydro"/>
</dbReference>
<dbReference type="PANTHER" id="PTHR37834:SF2">
    <property type="entry name" value="ESTERASE, SGNH HYDROLASE-TYPE"/>
    <property type="match status" value="1"/>
</dbReference>
<feature type="domain" description="Carbohydrate esterase 2 N-terminal" evidence="3">
    <location>
        <begin position="33"/>
        <end position="123"/>
    </location>
</feature>
<dbReference type="InterPro" id="IPR052762">
    <property type="entry name" value="PCW_deacetylase/CE"/>
</dbReference>
<dbReference type="Gene3D" id="3.40.50.1110">
    <property type="entry name" value="SGNH hydrolase"/>
    <property type="match status" value="1"/>
</dbReference>
<evidence type="ECO:0000313" key="5">
    <source>
        <dbReference type="Proteomes" id="UP000232060"/>
    </source>
</evidence>
<feature type="signal peptide" evidence="1">
    <location>
        <begin position="1"/>
        <end position="21"/>
    </location>
</feature>
<dbReference type="Pfam" id="PF13472">
    <property type="entry name" value="Lipase_GDSL_2"/>
    <property type="match status" value="1"/>
</dbReference>
<dbReference type="PANTHER" id="PTHR37834">
    <property type="entry name" value="GDSL-LIKE LIPASE/ACYLHYDROLASE DOMAIN PROTEIN (AFU_ORTHOLOGUE AFUA_2G00620)"/>
    <property type="match status" value="1"/>
</dbReference>
<dbReference type="AlphaFoldDB" id="A0A2M8HCJ8"/>
<feature type="domain" description="SGNH hydrolase-type esterase" evidence="2">
    <location>
        <begin position="145"/>
        <end position="312"/>
    </location>
</feature>
<evidence type="ECO:0000259" key="2">
    <source>
        <dbReference type="Pfam" id="PF13472"/>
    </source>
</evidence>
<feature type="chain" id="PRO_5014908990" description="Endoglucanase E" evidence="1">
    <location>
        <begin position="22"/>
        <end position="359"/>
    </location>
</feature>
<dbReference type="CDD" id="cd01831">
    <property type="entry name" value="Endoglucanase_E_like"/>
    <property type="match status" value="1"/>
</dbReference>
<accession>A0A2M8HCJ8</accession>
<dbReference type="InterPro" id="IPR040794">
    <property type="entry name" value="CE2_N"/>
</dbReference>
<dbReference type="Proteomes" id="UP000232060">
    <property type="component" value="Unassembled WGS sequence"/>
</dbReference>